<dbReference type="EMBL" id="LCZJ02000037">
    <property type="protein sequence ID" value="KTD83950.1"/>
    <property type="molecule type" value="Genomic_DNA"/>
</dbReference>
<dbReference type="Proteomes" id="UP000054709">
    <property type="component" value="Unassembled WGS sequence"/>
</dbReference>
<keyword evidence="4 6" id="KW-1133">Transmembrane helix</keyword>
<feature type="transmembrane region" description="Helical" evidence="6">
    <location>
        <begin position="90"/>
        <end position="111"/>
    </location>
</feature>
<dbReference type="Pfam" id="PF03788">
    <property type="entry name" value="LrgA"/>
    <property type="match status" value="1"/>
</dbReference>
<evidence type="ECO:0000256" key="2">
    <source>
        <dbReference type="ARBA" id="ARBA00022475"/>
    </source>
</evidence>
<evidence type="ECO:0000256" key="3">
    <source>
        <dbReference type="ARBA" id="ARBA00022692"/>
    </source>
</evidence>
<dbReference type="RefSeq" id="WP_060626029.1">
    <property type="nucleotide sequence ID" value="NZ_LCZJ02000037.1"/>
</dbReference>
<evidence type="ECO:0000313" key="8">
    <source>
        <dbReference type="Proteomes" id="UP000054709"/>
    </source>
</evidence>
<dbReference type="PANTHER" id="PTHR33931:SF2">
    <property type="entry name" value="HOLIN-LIKE PROTEIN CIDA"/>
    <property type="match status" value="1"/>
</dbReference>
<evidence type="ECO:0000256" key="6">
    <source>
        <dbReference type="SAM" id="Phobius"/>
    </source>
</evidence>
<protein>
    <submittedName>
        <fullName evidence="7">Holin</fullName>
    </submittedName>
</protein>
<feature type="transmembrane region" description="Helical" evidence="6">
    <location>
        <begin position="63"/>
        <end position="84"/>
    </location>
</feature>
<keyword evidence="3 6" id="KW-0812">Transmembrane</keyword>
<evidence type="ECO:0000256" key="5">
    <source>
        <dbReference type="ARBA" id="ARBA00023136"/>
    </source>
</evidence>
<feature type="transmembrane region" description="Helical" evidence="6">
    <location>
        <begin position="32"/>
        <end position="51"/>
    </location>
</feature>
<dbReference type="OrthoDB" id="3176438at2"/>
<reference evidence="7 8" key="1">
    <citation type="journal article" date="2015" name="Int. Biodeterior. Biodegradation">
        <title>Physiological and genetic screening methods for the isolation of methyl tert-butyl ether-degrading bacteria for bioremediation purposes.</title>
        <authorList>
            <person name="Guisado I.M."/>
            <person name="Purswani J."/>
            <person name="Gonzalez Lopez J."/>
            <person name="Pozo C."/>
        </authorList>
    </citation>
    <scope>NUCLEOTIDE SEQUENCE [LARGE SCALE GENOMIC DNA]</scope>
    <source>
        <strain evidence="7 8">SH7</strain>
    </source>
</reference>
<evidence type="ECO:0000256" key="1">
    <source>
        <dbReference type="ARBA" id="ARBA00004651"/>
    </source>
</evidence>
<accession>A0A0W1ARP0</accession>
<dbReference type="GO" id="GO:0005886">
    <property type="term" value="C:plasma membrane"/>
    <property type="evidence" value="ECO:0007669"/>
    <property type="project" value="UniProtKB-SubCell"/>
</dbReference>
<proteinExistence type="predicted"/>
<organism evidence="7 8">
    <name type="scientific">Paenibacillus etheri</name>
    <dbReference type="NCBI Taxonomy" id="1306852"/>
    <lineage>
        <taxon>Bacteria</taxon>
        <taxon>Bacillati</taxon>
        <taxon>Bacillota</taxon>
        <taxon>Bacilli</taxon>
        <taxon>Bacillales</taxon>
        <taxon>Paenibacillaceae</taxon>
        <taxon>Paenibacillus</taxon>
    </lineage>
</organism>
<dbReference type="NCBIfam" id="NF002460">
    <property type="entry name" value="PRK01658.1"/>
    <property type="match status" value="1"/>
</dbReference>
<evidence type="ECO:0000313" key="7">
    <source>
        <dbReference type="EMBL" id="KTD83950.1"/>
    </source>
</evidence>
<gene>
    <name evidence="7" type="ORF">UQ64_27670</name>
</gene>
<keyword evidence="5 6" id="KW-0472">Membrane</keyword>
<comment type="caution">
    <text evidence="7">The sequence shown here is derived from an EMBL/GenBank/DDBJ whole genome shotgun (WGS) entry which is preliminary data.</text>
</comment>
<comment type="subcellular location">
    <subcellularLocation>
        <location evidence="1">Cell membrane</location>
        <topology evidence="1">Multi-pass membrane protein</topology>
    </subcellularLocation>
</comment>
<keyword evidence="8" id="KW-1185">Reference proteome</keyword>
<dbReference type="PANTHER" id="PTHR33931">
    <property type="entry name" value="HOLIN-LIKE PROTEIN CIDA-RELATED"/>
    <property type="match status" value="1"/>
</dbReference>
<sequence length="124" mass="13509">MKKIVIGLLQVAGLMLFSLLINAVTPLLHIPIPGSILGMIILFLLLEFGVIRLNWVEVGASWLLAELLLFFIPSAIGVMKYANILETDGLRILAVVVLGTFVVMVSSGLLTSRIYKAKERKGSC</sequence>
<evidence type="ECO:0000256" key="4">
    <source>
        <dbReference type="ARBA" id="ARBA00022989"/>
    </source>
</evidence>
<name>A0A0W1ARP0_9BACL</name>
<keyword evidence="2" id="KW-1003">Cell membrane</keyword>
<dbReference type="InterPro" id="IPR005538">
    <property type="entry name" value="LrgA/CidA"/>
</dbReference>
<dbReference type="AlphaFoldDB" id="A0A0W1ARP0"/>